<organism evidence="2 3">
    <name type="scientific">Protopolystoma xenopodis</name>
    <dbReference type="NCBI Taxonomy" id="117903"/>
    <lineage>
        <taxon>Eukaryota</taxon>
        <taxon>Metazoa</taxon>
        <taxon>Spiralia</taxon>
        <taxon>Lophotrochozoa</taxon>
        <taxon>Platyhelminthes</taxon>
        <taxon>Monogenea</taxon>
        <taxon>Polyopisthocotylea</taxon>
        <taxon>Polystomatidea</taxon>
        <taxon>Polystomatidae</taxon>
        <taxon>Protopolystoma</taxon>
    </lineage>
</organism>
<feature type="region of interest" description="Disordered" evidence="1">
    <location>
        <begin position="131"/>
        <end position="184"/>
    </location>
</feature>
<proteinExistence type="predicted"/>
<evidence type="ECO:0000256" key="1">
    <source>
        <dbReference type="SAM" id="MobiDB-lite"/>
    </source>
</evidence>
<reference evidence="2" key="1">
    <citation type="submission" date="2018-11" db="EMBL/GenBank/DDBJ databases">
        <authorList>
            <consortium name="Pathogen Informatics"/>
        </authorList>
    </citation>
    <scope>NUCLEOTIDE SEQUENCE</scope>
</reference>
<sequence length="215" mass="24707">MEFQPPIHQEERGKFCINSHVDKEVIGLNKTQTGQSSYQLEQQKAKTSVSHCHLEHSGQVDLGLEPRYRFEKFQSQKLGNCLESCDGEYQPQQWQQDHSQIGEQLTQYNRQPLVPHQLCSNCAKHQGSLLPQQKPQNHIIPHLSNTRIPDDRSRWRRTSSTSAPSLQVHNSTREHSSLPPSESVHKSLSLRRLTDWLPNEYGNVEGQSALELIIF</sequence>
<gene>
    <name evidence="2" type="ORF">PXEA_LOCUS25178</name>
</gene>
<dbReference type="Proteomes" id="UP000784294">
    <property type="component" value="Unassembled WGS sequence"/>
</dbReference>
<protein>
    <submittedName>
        <fullName evidence="2">Uncharacterized protein</fullName>
    </submittedName>
</protein>
<name>A0A3S5CLV7_9PLAT</name>
<accession>A0A3S5CLV7</accession>
<keyword evidence="3" id="KW-1185">Reference proteome</keyword>
<comment type="caution">
    <text evidence="2">The sequence shown here is derived from an EMBL/GenBank/DDBJ whole genome shotgun (WGS) entry which is preliminary data.</text>
</comment>
<evidence type="ECO:0000313" key="2">
    <source>
        <dbReference type="EMBL" id="VEL31738.1"/>
    </source>
</evidence>
<dbReference type="AlphaFoldDB" id="A0A3S5CLV7"/>
<evidence type="ECO:0000313" key="3">
    <source>
        <dbReference type="Proteomes" id="UP000784294"/>
    </source>
</evidence>
<dbReference type="EMBL" id="CAAALY010125844">
    <property type="protein sequence ID" value="VEL31738.1"/>
    <property type="molecule type" value="Genomic_DNA"/>
</dbReference>